<organism evidence="1">
    <name type="scientific">Rhipicephalus zambeziensis</name>
    <dbReference type="NCBI Taxonomy" id="60191"/>
    <lineage>
        <taxon>Eukaryota</taxon>
        <taxon>Metazoa</taxon>
        <taxon>Ecdysozoa</taxon>
        <taxon>Arthropoda</taxon>
        <taxon>Chelicerata</taxon>
        <taxon>Arachnida</taxon>
        <taxon>Acari</taxon>
        <taxon>Parasitiformes</taxon>
        <taxon>Ixodida</taxon>
        <taxon>Ixodoidea</taxon>
        <taxon>Ixodidae</taxon>
        <taxon>Rhipicephalinae</taxon>
        <taxon>Rhipicephalus</taxon>
        <taxon>Rhipicephalus</taxon>
    </lineage>
</organism>
<name>A0A224Z1T6_9ACAR</name>
<proteinExistence type="predicted"/>
<dbReference type="AlphaFoldDB" id="A0A224Z1T6"/>
<evidence type="ECO:0000313" key="1">
    <source>
        <dbReference type="EMBL" id="MAA20062.1"/>
    </source>
</evidence>
<accession>A0A224Z1T6</accession>
<dbReference type="EMBL" id="GFPF01008916">
    <property type="protein sequence ID" value="MAA20062.1"/>
    <property type="molecule type" value="Transcribed_RNA"/>
</dbReference>
<sequence length="89" mass="10252">MLLNNLANMQHAGVAVRFPLAVLRPIRWHDGYLVHYNYILSLPRHIINRFSYGQEKTNAIVGHTSRDGSRQALSLVYVLFCPRVELFCV</sequence>
<protein>
    <submittedName>
        <fullName evidence="1">Uncharacterized protein</fullName>
    </submittedName>
</protein>
<reference evidence="1" key="1">
    <citation type="journal article" date="2017" name="Parasit. Vectors">
        <title>Sialotranscriptomics of Rhipicephalus zambeziensis reveals intricate expression profiles of secretory proteins and suggests tight temporal transcriptional regulation during blood-feeding.</title>
        <authorList>
            <person name="de Castro M.H."/>
            <person name="de Klerk D."/>
            <person name="Pienaar R."/>
            <person name="Rees D.J.G."/>
            <person name="Mans B.J."/>
        </authorList>
    </citation>
    <scope>NUCLEOTIDE SEQUENCE</scope>
    <source>
        <tissue evidence="1">Salivary glands</tissue>
    </source>
</reference>